<dbReference type="SUPFAM" id="SSF159006">
    <property type="entry name" value="YopX-like"/>
    <property type="match status" value="1"/>
</dbReference>
<evidence type="ECO:0000256" key="1">
    <source>
        <dbReference type="SAM" id="MobiDB-lite"/>
    </source>
</evidence>
<dbReference type="RefSeq" id="WP_118900839.1">
    <property type="nucleotide sequence ID" value="NZ_QOCR01000002.1"/>
</dbReference>
<protein>
    <recommendedName>
        <fullName evidence="2">YopX protein domain-containing protein</fullName>
    </recommendedName>
</protein>
<proteinExistence type="predicted"/>
<dbReference type="AlphaFoldDB" id="A0A417ZHW6"/>
<gene>
    <name evidence="3" type="ORF">DS831_04585</name>
</gene>
<evidence type="ECO:0000313" key="3">
    <source>
        <dbReference type="EMBL" id="RHW51302.1"/>
    </source>
</evidence>
<feature type="compositionally biased region" description="Polar residues" evidence="1">
    <location>
        <begin position="1"/>
        <end position="12"/>
    </location>
</feature>
<dbReference type="InterPro" id="IPR023385">
    <property type="entry name" value="YopX-like_C"/>
</dbReference>
<feature type="region of interest" description="Disordered" evidence="1">
    <location>
        <begin position="1"/>
        <end position="20"/>
    </location>
</feature>
<reference evidence="3 4" key="1">
    <citation type="submission" date="2018-07" db="EMBL/GenBank/DDBJ databases">
        <title>Genome sequences of six Lactobacillus spp. isolated from bumble bee guts.</title>
        <authorList>
            <person name="Motta E.V.S."/>
            <person name="Moran N.A."/>
        </authorList>
    </citation>
    <scope>NUCLEOTIDE SEQUENCE [LARGE SCALE GENOMIC DNA]</scope>
    <source>
        <strain evidence="3 4">BI-1.1</strain>
    </source>
</reference>
<feature type="domain" description="YopX protein" evidence="2">
    <location>
        <begin position="12"/>
        <end position="57"/>
    </location>
</feature>
<dbReference type="EMBL" id="QOCR01000002">
    <property type="protein sequence ID" value="RHW51302.1"/>
    <property type="molecule type" value="Genomic_DNA"/>
</dbReference>
<dbReference type="Gene3D" id="2.30.30.290">
    <property type="entry name" value="YopX-like domains"/>
    <property type="match status" value="1"/>
</dbReference>
<sequence length="82" mass="9450">MKIQFDESTPNTGFKDKNGKNIRRGDIVKYQDSEGAYIINFDDQDGKYKIGGLDLENESSKLTVTSNLFENAQKMRKRQKLE</sequence>
<dbReference type="Proteomes" id="UP000284109">
    <property type="component" value="Unassembled WGS sequence"/>
</dbReference>
<organism evidence="3 4">
    <name type="scientific">Bombilactobacillus bombi</name>
    <dbReference type="NCBI Taxonomy" id="1303590"/>
    <lineage>
        <taxon>Bacteria</taxon>
        <taxon>Bacillati</taxon>
        <taxon>Bacillota</taxon>
        <taxon>Bacilli</taxon>
        <taxon>Lactobacillales</taxon>
        <taxon>Lactobacillaceae</taxon>
        <taxon>Bombilactobacillus</taxon>
    </lineage>
</organism>
<comment type="caution">
    <text evidence="3">The sequence shown here is derived from an EMBL/GenBank/DDBJ whole genome shotgun (WGS) entry which is preliminary data.</text>
</comment>
<dbReference type="OrthoDB" id="1809393at2"/>
<dbReference type="InterPro" id="IPR019096">
    <property type="entry name" value="YopX_protein"/>
</dbReference>
<dbReference type="Pfam" id="PF09643">
    <property type="entry name" value="YopX"/>
    <property type="match status" value="1"/>
</dbReference>
<evidence type="ECO:0000313" key="4">
    <source>
        <dbReference type="Proteomes" id="UP000284109"/>
    </source>
</evidence>
<keyword evidence="4" id="KW-1185">Reference proteome</keyword>
<evidence type="ECO:0000259" key="2">
    <source>
        <dbReference type="Pfam" id="PF09643"/>
    </source>
</evidence>
<name>A0A417ZHW6_9LACO</name>
<accession>A0A417ZHW6</accession>